<name>A0A6G1I0A0_9PEZI</name>
<reference evidence="1" key="1">
    <citation type="journal article" date="2020" name="Stud. Mycol.">
        <title>101 Dothideomycetes genomes: a test case for predicting lifestyles and emergence of pathogens.</title>
        <authorList>
            <person name="Haridas S."/>
            <person name="Albert R."/>
            <person name="Binder M."/>
            <person name="Bloem J."/>
            <person name="Labutti K."/>
            <person name="Salamov A."/>
            <person name="Andreopoulos B."/>
            <person name="Baker S."/>
            <person name="Barry K."/>
            <person name="Bills G."/>
            <person name="Bluhm B."/>
            <person name="Cannon C."/>
            <person name="Castanera R."/>
            <person name="Culley D."/>
            <person name="Daum C."/>
            <person name="Ezra D."/>
            <person name="Gonzalez J."/>
            <person name="Henrissat B."/>
            <person name="Kuo A."/>
            <person name="Liang C."/>
            <person name="Lipzen A."/>
            <person name="Lutzoni F."/>
            <person name="Magnuson J."/>
            <person name="Mondo S."/>
            <person name="Nolan M."/>
            <person name="Ohm R."/>
            <person name="Pangilinan J."/>
            <person name="Park H.-J."/>
            <person name="Ramirez L."/>
            <person name="Alfaro M."/>
            <person name="Sun H."/>
            <person name="Tritt A."/>
            <person name="Yoshinaga Y."/>
            <person name="Zwiers L.-H."/>
            <person name="Turgeon B."/>
            <person name="Goodwin S."/>
            <person name="Spatafora J."/>
            <person name="Crous P."/>
            <person name="Grigoriev I."/>
        </authorList>
    </citation>
    <scope>NUCLEOTIDE SEQUENCE</scope>
    <source>
        <strain evidence="1">CBS 262.69</strain>
    </source>
</reference>
<dbReference type="EMBL" id="ML996693">
    <property type="protein sequence ID" value="KAF2401499.1"/>
    <property type="molecule type" value="Genomic_DNA"/>
</dbReference>
<proteinExistence type="predicted"/>
<sequence length="141" mass="16374">MLCDLEVQLSQQTAIQSLSERHRSSDSSENHLLRQPIFQGHKTQSRRQRNIEHCRHYHRPSNCTPESPQDGLKQSMFTPVTPLYHGVRSVKKTPKLGCHKCFPCCLSAEPFDWIAELCISRPSITSANLQGHFYPRRSFRW</sequence>
<evidence type="ECO:0000313" key="2">
    <source>
        <dbReference type="Proteomes" id="UP000799640"/>
    </source>
</evidence>
<dbReference type="AlphaFoldDB" id="A0A6G1I0A0"/>
<gene>
    <name evidence="1" type="ORF">EJ06DRAFT_394302</name>
</gene>
<organism evidence="1 2">
    <name type="scientific">Trichodelitschia bisporula</name>
    <dbReference type="NCBI Taxonomy" id="703511"/>
    <lineage>
        <taxon>Eukaryota</taxon>
        <taxon>Fungi</taxon>
        <taxon>Dikarya</taxon>
        <taxon>Ascomycota</taxon>
        <taxon>Pezizomycotina</taxon>
        <taxon>Dothideomycetes</taxon>
        <taxon>Dothideomycetes incertae sedis</taxon>
        <taxon>Phaeotrichales</taxon>
        <taxon>Phaeotrichaceae</taxon>
        <taxon>Trichodelitschia</taxon>
    </lineage>
</organism>
<protein>
    <submittedName>
        <fullName evidence="1">Uncharacterized protein</fullName>
    </submittedName>
</protein>
<evidence type="ECO:0000313" key="1">
    <source>
        <dbReference type="EMBL" id="KAF2401499.1"/>
    </source>
</evidence>
<keyword evidence="2" id="KW-1185">Reference proteome</keyword>
<dbReference type="Proteomes" id="UP000799640">
    <property type="component" value="Unassembled WGS sequence"/>
</dbReference>
<accession>A0A6G1I0A0</accession>